<gene>
    <name evidence="3" type="ORF">ACFPU1_06995</name>
</gene>
<name>A0ABW0YN03_9BACI</name>
<dbReference type="Proteomes" id="UP001596142">
    <property type="component" value="Unassembled WGS sequence"/>
</dbReference>
<evidence type="ECO:0000313" key="3">
    <source>
        <dbReference type="EMBL" id="MFC5712523.1"/>
    </source>
</evidence>
<proteinExistence type="predicted"/>
<accession>A0ABW0YN03</accession>
<organism evidence="3 4">
    <name type="scientific">Thalassorhabdus alkalitolerans</name>
    <dbReference type="NCBI Taxonomy" id="2282697"/>
    <lineage>
        <taxon>Bacteria</taxon>
        <taxon>Bacillati</taxon>
        <taxon>Bacillota</taxon>
        <taxon>Bacilli</taxon>
        <taxon>Bacillales</taxon>
        <taxon>Bacillaceae</taxon>
        <taxon>Thalassorhabdus</taxon>
    </lineage>
</organism>
<keyword evidence="4" id="KW-1185">Reference proteome</keyword>
<evidence type="ECO:0000256" key="1">
    <source>
        <dbReference type="SAM" id="Coils"/>
    </source>
</evidence>
<protein>
    <submittedName>
        <fullName evidence="3">Uncharacterized protein</fullName>
    </submittedName>
</protein>
<dbReference type="RefSeq" id="WP_385939689.1">
    <property type="nucleotide sequence ID" value="NZ_JBHSOZ010000003.1"/>
</dbReference>
<sequence length="77" mass="9180">MESYQKLMEVLVKKTMEKYNIEPEKINLSNEEKNELRNVVTGLQKEVDEFLKKQVVVSEKEEEKGDKKPLNLKKRKK</sequence>
<evidence type="ECO:0000256" key="2">
    <source>
        <dbReference type="SAM" id="MobiDB-lite"/>
    </source>
</evidence>
<keyword evidence="1" id="KW-0175">Coiled coil</keyword>
<feature type="region of interest" description="Disordered" evidence="2">
    <location>
        <begin position="58"/>
        <end position="77"/>
    </location>
</feature>
<comment type="caution">
    <text evidence="3">The sequence shown here is derived from an EMBL/GenBank/DDBJ whole genome shotgun (WGS) entry which is preliminary data.</text>
</comment>
<evidence type="ECO:0000313" key="4">
    <source>
        <dbReference type="Proteomes" id="UP001596142"/>
    </source>
</evidence>
<feature type="compositionally biased region" description="Basic and acidic residues" evidence="2">
    <location>
        <begin position="58"/>
        <end position="69"/>
    </location>
</feature>
<feature type="coiled-coil region" evidence="1">
    <location>
        <begin position="26"/>
        <end position="53"/>
    </location>
</feature>
<reference evidence="4" key="1">
    <citation type="journal article" date="2019" name="Int. J. Syst. Evol. Microbiol.">
        <title>The Global Catalogue of Microorganisms (GCM) 10K type strain sequencing project: providing services to taxonomists for standard genome sequencing and annotation.</title>
        <authorList>
            <consortium name="The Broad Institute Genomics Platform"/>
            <consortium name="The Broad Institute Genome Sequencing Center for Infectious Disease"/>
            <person name="Wu L."/>
            <person name="Ma J."/>
        </authorList>
    </citation>
    <scope>NUCLEOTIDE SEQUENCE [LARGE SCALE GENOMIC DNA]</scope>
    <source>
        <strain evidence="4">CECT 7184</strain>
    </source>
</reference>
<dbReference type="EMBL" id="JBHSOZ010000003">
    <property type="protein sequence ID" value="MFC5712523.1"/>
    <property type="molecule type" value="Genomic_DNA"/>
</dbReference>